<evidence type="ECO:0000313" key="2">
    <source>
        <dbReference type="Proteomes" id="UP000782880"/>
    </source>
</evidence>
<sequence>MKETVLPELLAFLAKAPALEGITLRTEEAGPAPDAGGLWPRGVTVLSRKENLLGTVTLRCRAEFLLRLCLPLPPGDDRQALRNAGRLLALQGWVARQSAAHALPRFGDGLPEGETLRAEEGRLEKADAAATARYTLRLLAEYTEIYKEETP</sequence>
<name>A0A921LQX7_9FIRM</name>
<evidence type="ECO:0000313" key="1">
    <source>
        <dbReference type="EMBL" id="HJG28408.1"/>
    </source>
</evidence>
<dbReference type="EMBL" id="DYVE01000183">
    <property type="protein sequence ID" value="HJG28408.1"/>
    <property type="molecule type" value="Genomic_DNA"/>
</dbReference>
<reference evidence="1" key="1">
    <citation type="journal article" date="2021" name="PeerJ">
        <title>Extensive microbial diversity within the chicken gut microbiome revealed by metagenomics and culture.</title>
        <authorList>
            <person name="Gilroy R."/>
            <person name="Ravi A."/>
            <person name="Getino M."/>
            <person name="Pursley I."/>
            <person name="Horton D.L."/>
            <person name="Alikhan N.F."/>
            <person name="Baker D."/>
            <person name="Gharbi K."/>
            <person name="Hall N."/>
            <person name="Watson M."/>
            <person name="Adriaenssens E.M."/>
            <person name="Foster-Nyarko E."/>
            <person name="Jarju S."/>
            <person name="Secka A."/>
            <person name="Antonio M."/>
            <person name="Oren A."/>
            <person name="Chaudhuri R.R."/>
            <person name="La Ragione R."/>
            <person name="Hildebrand F."/>
            <person name="Pallen M.J."/>
        </authorList>
    </citation>
    <scope>NUCLEOTIDE SEQUENCE</scope>
    <source>
        <strain evidence="1">ChiBcec21-2208</strain>
    </source>
</reference>
<comment type="caution">
    <text evidence="1">The sequence shown here is derived from an EMBL/GenBank/DDBJ whole genome shotgun (WGS) entry which is preliminary data.</text>
</comment>
<protein>
    <submittedName>
        <fullName evidence="1">Uncharacterized protein</fullName>
    </submittedName>
</protein>
<dbReference type="AlphaFoldDB" id="A0A921LQX7"/>
<proteinExistence type="predicted"/>
<reference evidence="1" key="2">
    <citation type="submission" date="2021-09" db="EMBL/GenBank/DDBJ databases">
        <authorList>
            <person name="Gilroy R."/>
        </authorList>
    </citation>
    <scope>NUCLEOTIDE SEQUENCE</scope>
    <source>
        <strain evidence="1">ChiBcec21-2208</strain>
    </source>
</reference>
<gene>
    <name evidence="1" type="ORF">K8V20_07160</name>
</gene>
<dbReference type="Proteomes" id="UP000782880">
    <property type="component" value="Unassembled WGS sequence"/>
</dbReference>
<organism evidence="1 2">
    <name type="scientific">Subdoligranulum variabile</name>
    <dbReference type="NCBI Taxonomy" id="214851"/>
    <lineage>
        <taxon>Bacteria</taxon>
        <taxon>Bacillati</taxon>
        <taxon>Bacillota</taxon>
        <taxon>Clostridia</taxon>
        <taxon>Eubacteriales</taxon>
        <taxon>Oscillospiraceae</taxon>
        <taxon>Subdoligranulum</taxon>
    </lineage>
</organism>
<accession>A0A921LQX7</accession>